<dbReference type="AlphaFoldDB" id="A0A6L9QE83"/>
<feature type="region of interest" description="Disordered" evidence="1">
    <location>
        <begin position="1"/>
        <end position="27"/>
    </location>
</feature>
<feature type="non-terminal residue" evidence="2">
    <location>
        <position position="1"/>
    </location>
</feature>
<evidence type="ECO:0000256" key="1">
    <source>
        <dbReference type="SAM" id="MobiDB-lite"/>
    </source>
</evidence>
<dbReference type="Proteomes" id="UP000475532">
    <property type="component" value="Unassembled WGS sequence"/>
</dbReference>
<evidence type="ECO:0000313" key="2">
    <source>
        <dbReference type="EMBL" id="NEA23759.1"/>
    </source>
</evidence>
<protein>
    <submittedName>
        <fullName evidence="2">Uncharacterized protein</fullName>
    </submittedName>
</protein>
<reference evidence="2 3" key="1">
    <citation type="submission" date="2020-01" db="EMBL/GenBank/DDBJ databases">
        <title>Insect and environment-associated Actinomycetes.</title>
        <authorList>
            <person name="Currrie C."/>
            <person name="Chevrette M."/>
            <person name="Carlson C."/>
            <person name="Stubbendieck R."/>
            <person name="Wendt-Pienkowski E."/>
        </authorList>
    </citation>
    <scope>NUCLEOTIDE SEQUENCE [LARGE SCALE GENOMIC DNA]</scope>
    <source>
        <strain evidence="2 3">SID10258</strain>
    </source>
</reference>
<accession>A0A6L9QE83</accession>
<feature type="compositionally biased region" description="Basic and acidic residues" evidence="1">
    <location>
        <begin position="12"/>
        <end position="27"/>
    </location>
</feature>
<name>A0A6L9QE83_9ACTN</name>
<dbReference type="RefSeq" id="WP_163056420.1">
    <property type="nucleotide sequence ID" value="NZ_JAAGLI010000369.1"/>
</dbReference>
<sequence length="109" mass="11320">LAEVDASSGEVHSVHAEDLREDGPDGLRAALEDHAGHVLLLDGLDGLILDEADGAAYASVLYRARLEGVNDTALLGTCEPDRVGELTAAAPELTADLRAVRLPDLAGPQ</sequence>
<gene>
    <name evidence="2" type="ORF">G3I70_14830</name>
</gene>
<feature type="non-terminal residue" evidence="2">
    <location>
        <position position="109"/>
    </location>
</feature>
<proteinExistence type="predicted"/>
<dbReference type="EMBL" id="JAAGLI010000369">
    <property type="protein sequence ID" value="NEA23759.1"/>
    <property type="molecule type" value="Genomic_DNA"/>
</dbReference>
<comment type="caution">
    <text evidence="2">The sequence shown here is derived from an EMBL/GenBank/DDBJ whole genome shotgun (WGS) entry which is preliminary data.</text>
</comment>
<organism evidence="2 3">
    <name type="scientific">Actinomadura bangladeshensis</name>
    <dbReference type="NCBI Taxonomy" id="453573"/>
    <lineage>
        <taxon>Bacteria</taxon>
        <taxon>Bacillati</taxon>
        <taxon>Actinomycetota</taxon>
        <taxon>Actinomycetes</taxon>
        <taxon>Streptosporangiales</taxon>
        <taxon>Thermomonosporaceae</taxon>
        <taxon>Actinomadura</taxon>
    </lineage>
</organism>
<evidence type="ECO:0000313" key="3">
    <source>
        <dbReference type="Proteomes" id="UP000475532"/>
    </source>
</evidence>